<dbReference type="Gene3D" id="3.20.20.70">
    <property type="entry name" value="Aldolase class I"/>
    <property type="match status" value="1"/>
</dbReference>
<dbReference type="AlphaFoldDB" id="A0A9W6YTU3"/>
<comment type="cofactor">
    <cofactor evidence="1">
        <name>FMN</name>
        <dbReference type="ChEBI" id="CHEBI:58210"/>
    </cofactor>
</comment>
<dbReference type="EMBL" id="BSXU01000309">
    <property type="protein sequence ID" value="GMG20206.1"/>
    <property type="molecule type" value="Genomic_DNA"/>
</dbReference>
<dbReference type="Proteomes" id="UP001165063">
    <property type="component" value="Unassembled WGS sequence"/>
</dbReference>
<dbReference type="PANTHER" id="PTHR22893">
    <property type="entry name" value="NADH OXIDOREDUCTASE-RELATED"/>
    <property type="match status" value="1"/>
</dbReference>
<dbReference type="Pfam" id="PF00724">
    <property type="entry name" value="Oxidored_FMN"/>
    <property type="match status" value="1"/>
</dbReference>
<proteinExistence type="inferred from homology"/>
<comment type="similarity">
    <text evidence="2">Belongs to the NADH:flavin oxidoreductase/NADH oxidase family.</text>
</comment>
<organism evidence="5 6">
    <name type="scientific">Ambrosiozyma monospora</name>
    <name type="common">Yeast</name>
    <name type="synonym">Endomycopsis monosporus</name>
    <dbReference type="NCBI Taxonomy" id="43982"/>
    <lineage>
        <taxon>Eukaryota</taxon>
        <taxon>Fungi</taxon>
        <taxon>Dikarya</taxon>
        <taxon>Ascomycota</taxon>
        <taxon>Saccharomycotina</taxon>
        <taxon>Pichiomycetes</taxon>
        <taxon>Pichiales</taxon>
        <taxon>Pichiaceae</taxon>
        <taxon>Ambrosiozyma</taxon>
    </lineage>
</organism>
<feature type="domain" description="NADH:flavin oxidoreductase/NADH oxidase N-terminal" evidence="4">
    <location>
        <begin position="10"/>
        <end position="361"/>
    </location>
</feature>
<name>A0A9W6YTU3_AMBMO</name>
<keyword evidence="3" id="KW-0285">Flavoprotein</keyword>
<dbReference type="GO" id="GO:0003959">
    <property type="term" value="F:NADPH dehydrogenase activity"/>
    <property type="evidence" value="ECO:0007669"/>
    <property type="project" value="TreeGrafter"/>
</dbReference>
<protein>
    <submittedName>
        <fullName evidence="5">Unnamed protein product</fullName>
    </submittedName>
</protein>
<keyword evidence="6" id="KW-1185">Reference proteome</keyword>
<reference evidence="5" key="1">
    <citation type="submission" date="2023-04" db="EMBL/GenBank/DDBJ databases">
        <title>Ambrosiozyma monospora NBRC 1965.</title>
        <authorList>
            <person name="Ichikawa N."/>
            <person name="Sato H."/>
            <person name="Tonouchi N."/>
        </authorList>
    </citation>
    <scope>NUCLEOTIDE SEQUENCE</scope>
    <source>
        <strain evidence="5">NBRC 1965</strain>
    </source>
</reference>
<evidence type="ECO:0000256" key="2">
    <source>
        <dbReference type="ARBA" id="ARBA00005979"/>
    </source>
</evidence>
<dbReference type="SUPFAM" id="SSF51395">
    <property type="entry name" value="FMN-linked oxidoreductases"/>
    <property type="match status" value="1"/>
</dbReference>
<evidence type="ECO:0000259" key="4">
    <source>
        <dbReference type="Pfam" id="PF00724"/>
    </source>
</evidence>
<evidence type="ECO:0000313" key="6">
    <source>
        <dbReference type="Proteomes" id="UP001165063"/>
    </source>
</evidence>
<keyword evidence="3" id="KW-0288">FMN</keyword>
<dbReference type="InterPro" id="IPR001155">
    <property type="entry name" value="OxRdtase_FMN_N"/>
</dbReference>
<comment type="caution">
    <text evidence="5">The sequence shown here is derived from an EMBL/GenBank/DDBJ whole genome shotgun (WGS) entry which is preliminary data.</text>
</comment>
<dbReference type="InterPro" id="IPR013785">
    <property type="entry name" value="Aldolase_TIM"/>
</dbReference>
<dbReference type="OrthoDB" id="276546at2759"/>
<dbReference type="GO" id="GO:0010181">
    <property type="term" value="F:FMN binding"/>
    <property type="evidence" value="ECO:0007669"/>
    <property type="project" value="InterPro"/>
</dbReference>
<evidence type="ECO:0000313" key="5">
    <source>
        <dbReference type="EMBL" id="GMG20206.1"/>
    </source>
</evidence>
<sequence>MAPPRLAETNLFKPITVGSVTLQNRLVFAPTSRFRMNDDHSPTNLVKHYYEARSETNGGLIVVEGAFVSPQAGFFWNSPMIYTDKQVEAWKQIADSIHSKGSSVSLQIYHRGRVGDPKILKENGLPLLGPSALYLDEESEKAAIAAGNPLRSFTVPEIKQLITEFKEAAIKSIKLAGFDFVEIHVGYMYTLAQFVDVATNQRTDEYGGSIEKRSKLVLEIVDEVVAAVGAEHVGIRVSPYIKFQGGSGGDSKLMHPIAQYAYLFSELERRGREGKRLGYLHIVESKVADGVDVKDGPEYSSEWIAQIWKGVLIRAGGYLHQPDYFNLIKDVNGDDRTLIGASRYYTSNPDLAHRLKNGLELTPYDRDTFYTPGNYGYNTFGKVGEPQFGRDSAIAKEEAVSLV</sequence>
<accession>A0A9W6YTU3</accession>
<evidence type="ECO:0000256" key="1">
    <source>
        <dbReference type="ARBA" id="ARBA00001917"/>
    </source>
</evidence>
<evidence type="ECO:0000256" key="3">
    <source>
        <dbReference type="ARBA" id="ARBA00022643"/>
    </source>
</evidence>
<dbReference type="PANTHER" id="PTHR22893:SF91">
    <property type="entry name" value="NADPH DEHYDROGENASE 2-RELATED"/>
    <property type="match status" value="1"/>
</dbReference>
<dbReference type="InterPro" id="IPR045247">
    <property type="entry name" value="Oye-like"/>
</dbReference>
<gene>
    <name evidence="5" type="ORF">Amon01_000105300</name>
</gene>